<dbReference type="InterPro" id="IPR041619">
    <property type="entry name" value="NAPRTase_C"/>
</dbReference>
<dbReference type="Gene3D" id="3.20.140.10">
    <property type="entry name" value="nicotinate phosphoribosyltransferase"/>
    <property type="match status" value="1"/>
</dbReference>
<gene>
    <name evidence="12" type="ORF">O3V59_04895</name>
</gene>
<proteinExistence type="inferred from homology"/>
<evidence type="ECO:0000256" key="5">
    <source>
        <dbReference type="ARBA" id="ARBA00022598"/>
    </source>
</evidence>
<keyword evidence="4" id="KW-0597">Phosphoprotein</keyword>
<dbReference type="Pfam" id="PF17956">
    <property type="entry name" value="NAPRTase_C"/>
    <property type="match status" value="1"/>
</dbReference>
<evidence type="ECO:0000256" key="3">
    <source>
        <dbReference type="ARBA" id="ARBA00013236"/>
    </source>
</evidence>
<dbReference type="AlphaFoldDB" id="A0A9X3Z2I9"/>
<keyword evidence="13" id="KW-1185">Reference proteome</keyword>
<dbReference type="EC" id="6.3.4.21" evidence="3 9"/>
<dbReference type="RefSeq" id="WP_029100031.1">
    <property type="nucleotide sequence ID" value="NZ_JAPYYP010000004.1"/>
</dbReference>
<evidence type="ECO:0000256" key="8">
    <source>
        <dbReference type="ARBA" id="ARBA00048668"/>
    </source>
</evidence>
<comment type="catalytic activity">
    <reaction evidence="8 9">
        <text>5-phospho-alpha-D-ribose 1-diphosphate + nicotinate + ATP + H2O = nicotinate beta-D-ribonucleotide + ADP + phosphate + diphosphate</text>
        <dbReference type="Rhea" id="RHEA:36163"/>
        <dbReference type="ChEBI" id="CHEBI:15377"/>
        <dbReference type="ChEBI" id="CHEBI:30616"/>
        <dbReference type="ChEBI" id="CHEBI:32544"/>
        <dbReference type="ChEBI" id="CHEBI:33019"/>
        <dbReference type="ChEBI" id="CHEBI:43474"/>
        <dbReference type="ChEBI" id="CHEBI:57502"/>
        <dbReference type="ChEBI" id="CHEBI:58017"/>
        <dbReference type="ChEBI" id="CHEBI:456216"/>
        <dbReference type="EC" id="6.3.4.21"/>
    </reaction>
</comment>
<dbReference type="EMBL" id="JAPYYP010000004">
    <property type="protein sequence ID" value="MDA5107689.1"/>
    <property type="molecule type" value="Genomic_DNA"/>
</dbReference>
<dbReference type="Gene3D" id="3.20.20.70">
    <property type="entry name" value="Aldolase class I"/>
    <property type="match status" value="1"/>
</dbReference>
<dbReference type="NCBIfam" id="NF009131">
    <property type="entry name" value="PRK12484.1"/>
    <property type="match status" value="1"/>
</dbReference>
<dbReference type="InterPro" id="IPR040727">
    <property type="entry name" value="NAPRTase_N"/>
</dbReference>
<dbReference type="NCBIfam" id="TIGR01513">
    <property type="entry name" value="NAPRTase_put"/>
    <property type="match status" value="1"/>
</dbReference>
<comment type="caution">
    <text evidence="12">The sequence shown here is derived from an EMBL/GenBank/DDBJ whole genome shotgun (WGS) entry which is preliminary data.</text>
</comment>
<evidence type="ECO:0000313" key="12">
    <source>
        <dbReference type="EMBL" id="MDA5107689.1"/>
    </source>
</evidence>
<comment type="PTM">
    <text evidence="9">Transiently phosphorylated on a His residue during the reaction cycle. Phosphorylation strongly increases the affinity for substrates and increases the rate of nicotinate D-ribonucleotide production. Dephosphorylation regenerates the low-affinity form of the enzyme, leading to product release.</text>
</comment>
<dbReference type="NCBIfam" id="NF006695">
    <property type="entry name" value="PRK09243.1-2"/>
    <property type="match status" value="1"/>
</dbReference>
<dbReference type="InterPro" id="IPR013785">
    <property type="entry name" value="Aldolase_TIM"/>
</dbReference>
<dbReference type="SUPFAM" id="SSF51690">
    <property type="entry name" value="Nicotinate/Quinolinate PRTase C-terminal domain-like"/>
    <property type="match status" value="1"/>
</dbReference>
<dbReference type="InterPro" id="IPR036068">
    <property type="entry name" value="Nicotinate_pribotase-like_C"/>
</dbReference>
<dbReference type="GO" id="GO:0005829">
    <property type="term" value="C:cytosol"/>
    <property type="evidence" value="ECO:0007669"/>
    <property type="project" value="TreeGrafter"/>
</dbReference>
<reference evidence="12" key="1">
    <citation type="submission" date="2022-12" db="EMBL/GenBank/DDBJ databases">
        <title>Draft genome sequence of the thermophilic strain Brevibacillus thermoruber HT42, isolated from Los Humeros, Puebla, Mexico, with biotechnological potential.</title>
        <authorList>
            <person name="Lara Sanchez J."/>
            <person name="Solis Palacios R."/>
            <person name="Bustos Baena A.S."/>
            <person name="Ruz Baez A.E."/>
            <person name="Espinosa Luna G."/>
            <person name="Oliart Ros R.M."/>
        </authorList>
    </citation>
    <scope>NUCLEOTIDE SEQUENCE</scope>
    <source>
        <strain evidence="12">HT42</strain>
    </source>
</reference>
<dbReference type="GO" id="GO:0034355">
    <property type="term" value="P:NAD+ biosynthetic process via the salvage pathway"/>
    <property type="evidence" value="ECO:0007669"/>
    <property type="project" value="UniProtKB-ARBA"/>
</dbReference>
<comment type="function">
    <text evidence="9">Catalyzes the first step in the biosynthesis of NAD from nicotinic acid, the ATP-dependent synthesis of beta-nicotinate D-ribonucleotide from nicotinate and 5-phospho-D-ribose 1-phosphate.</text>
</comment>
<keyword evidence="6 9" id="KW-0662">Pyridine nucleotide biosynthesis</keyword>
<evidence type="ECO:0000256" key="4">
    <source>
        <dbReference type="ARBA" id="ARBA00022553"/>
    </source>
</evidence>
<evidence type="ECO:0000256" key="1">
    <source>
        <dbReference type="ARBA" id="ARBA00004952"/>
    </source>
</evidence>
<dbReference type="FunFam" id="3.20.20.70:FF:000076">
    <property type="entry name" value="Nicotinate phosphoribosyltransferase"/>
    <property type="match status" value="1"/>
</dbReference>
<dbReference type="GO" id="GO:0004516">
    <property type="term" value="F:nicotinate phosphoribosyltransferase activity"/>
    <property type="evidence" value="ECO:0007669"/>
    <property type="project" value="UniProtKB-UniRule"/>
</dbReference>
<dbReference type="CDD" id="cd01570">
    <property type="entry name" value="NAPRTase_A"/>
    <property type="match status" value="1"/>
</dbReference>
<feature type="domain" description="Nicotinate phosphoribosyltransferase N-terminal" evidence="10">
    <location>
        <begin position="62"/>
        <end position="196"/>
    </location>
</feature>
<evidence type="ECO:0000256" key="7">
    <source>
        <dbReference type="ARBA" id="ARBA00022679"/>
    </source>
</evidence>
<comment type="similarity">
    <text evidence="2 9">Belongs to the NAPRTase family.</text>
</comment>
<keyword evidence="7 9" id="KW-0808">Transferase</keyword>
<evidence type="ECO:0000256" key="9">
    <source>
        <dbReference type="RuleBase" id="RU365100"/>
    </source>
</evidence>
<feature type="domain" description="Nicotinate phosphoribosyltransferase C-terminal" evidence="11">
    <location>
        <begin position="424"/>
        <end position="532"/>
    </location>
</feature>
<dbReference type="SUPFAM" id="SSF54675">
    <property type="entry name" value="Nicotinate/Quinolinate PRTase N-terminal domain-like"/>
    <property type="match status" value="1"/>
</dbReference>
<protein>
    <recommendedName>
        <fullName evidence="3 9">Nicotinate phosphoribosyltransferase</fullName>
        <ecNumber evidence="3 9">6.3.4.21</ecNumber>
    </recommendedName>
</protein>
<dbReference type="Pfam" id="PF17767">
    <property type="entry name" value="NAPRTase_N"/>
    <property type="match status" value="1"/>
</dbReference>
<organism evidence="12 13">
    <name type="scientific">Brevibacillus thermoruber</name>
    <dbReference type="NCBI Taxonomy" id="33942"/>
    <lineage>
        <taxon>Bacteria</taxon>
        <taxon>Bacillati</taxon>
        <taxon>Bacillota</taxon>
        <taxon>Bacilli</taxon>
        <taxon>Bacillales</taxon>
        <taxon>Paenibacillaceae</taxon>
        <taxon>Brevibacillus</taxon>
    </lineage>
</organism>
<evidence type="ECO:0000256" key="6">
    <source>
        <dbReference type="ARBA" id="ARBA00022642"/>
    </source>
</evidence>
<dbReference type="Proteomes" id="UP001151071">
    <property type="component" value="Unassembled WGS sequence"/>
</dbReference>
<sequence length="545" mass="61942">MTPDKTLFDVIDPKIYRFVHICQTCGQPNFRTTDQLQKCAACDETRSFEVLPYYDPSRDYALDADEYALSMMYALYKKGLHKTEVVFDDFYRKAPFVKPTGDYQGELGGYVAFGGLQQLIDIIQNLYFNESDIAYLRSKNLYDEDFLEELRNLRFTGHLDAMEEGQIVFPNTPYIRIIAPVIECIWIEAQLLNTINSESLLMTKGSRIITATDGQTVIEMGKRRAQGRDASVQGARAAYIAGFHFTSNLKAGKKYGVPTTGTHAHLFVQFFPSELDAFLAFAEVFPAKSILLVDTFDVLESGIPNAIKTAKIMEERGHRLNGIRLDSGDLAFLSKRAREMLDSAGLSYVKIAASSDLDEYTIASLKLQGAKIDVWGIGTKFITAYDSPALGGVHKIVARKTEQEWIALIKISENLDKIINPGLKKVYRLYDRNGMAKGDYICLEDETLDNLNEIILKHPTNPLKSKRVTDFTAVELLRPIFRDGQLVYQMPSLDEIRAFHRKQKSTFWEEYLRLDNPEVYPVALSDRLRALKDKLIHDKRRHSLT</sequence>
<dbReference type="InterPro" id="IPR006405">
    <property type="entry name" value="Nic_PRibTrfase_pncB"/>
</dbReference>
<evidence type="ECO:0000256" key="2">
    <source>
        <dbReference type="ARBA" id="ARBA00010897"/>
    </source>
</evidence>
<comment type="pathway">
    <text evidence="1 9">Cofactor biosynthesis; NAD(+) biosynthesis; nicotinate D-ribonucleotide from nicotinate: step 1/1.</text>
</comment>
<dbReference type="InterPro" id="IPR007229">
    <property type="entry name" value="Nic_PRibTrfase-Fam"/>
</dbReference>
<name>A0A9X3Z2I9_9BACL</name>
<accession>A0A9X3Z2I9</accession>
<keyword evidence="12" id="KW-0328">Glycosyltransferase</keyword>
<evidence type="ECO:0000259" key="10">
    <source>
        <dbReference type="Pfam" id="PF17767"/>
    </source>
</evidence>
<dbReference type="PANTHER" id="PTHR11098:SF1">
    <property type="entry name" value="NICOTINATE PHOSPHORIBOSYLTRANSFERASE"/>
    <property type="match status" value="1"/>
</dbReference>
<dbReference type="PANTHER" id="PTHR11098">
    <property type="entry name" value="NICOTINATE PHOSPHORIBOSYLTRANSFERASE"/>
    <property type="match status" value="1"/>
</dbReference>
<dbReference type="PIRSF" id="PIRSF000484">
    <property type="entry name" value="NAPRT"/>
    <property type="match status" value="1"/>
</dbReference>
<dbReference type="GO" id="GO:0047280">
    <property type="term" value="F:nicotinamide phosphoribosyltransferase activity"/>
    <property type="evidence" value="ECO:0007669"/>
    <property type="project" value="UniProtKB-ARBA"/>
</dbReference>
<evidence type="ECO:0000313" key="13">
    <source>
        <dbReference type="Proteomes" id="UP001151071"/>
    </source>
</evidence>
<evidence type="ECO:0000259" key="11">
    <source>
        <dbReference type="Pfam" id="PF17956"/>
    </source>
</evidence>
<keyword evidence="5 9" id="KW-0436">Ligase</keyword>